<evidence type="ECO:0000256" key="8">
    <source>
        <dbReference type="ARBA" id="ARBA00022595"/>
    </source>
</evidence>
<feature type="region of interest" description="Disordered" evidence="15">
    <location>
        <begin position="15"/>
        <end position="42"/>
    </location>
</feature>
<evidence type="ECO:0000256" key="14">
    <source>
        <dbReference type="ARBA" id="ARBA00030227"/>
    </source>
</evidence>
<feature type="domain" description="Coat protein VP1/VP2 Parvovirus" evidence="16">
    <location>
        <begin position="194"/>
        <end position="682"/>
    </location>
</feature>
<evidence type="ECO:0000259" key="16">
    <source>
        <dbReference type="Pfam" id="PF00740"/>
    </source>
</evidence>
<evidence type="ECO:0000256" key="15">
    <source>
        <dbReference type="SAM" id="MobiDB-lite"/>
    </source>
</evidence>
<evidence type="ECO:0000256" key="11">
    <source>
        <dbReference type="ARBA" id="ARBA00022844"/>
    </source>
</evidence>
<dbReference type="GO" id="GO:0039615">
    <property type="term" value="C:T=1 icosahedral viral capsid"/>
    <property type="evidence" value="ECO:0007669"/>
    <property type="project" value="UniProtKB-KW"/>
</dbReference>
<proteinExistence type="inferred from homology"/>
<feature type="domain" description="Phospholipase A2-like" evidence="17">
    <location>
        <begin position="10"/>
        <end position="88"/>
    </location>
</feature>
<keyword evidence="9" id="KW-1173">Viral penetration via permeabilization of host membrane</keyword>
<keyword evidence="11" id="KW-0946">Virion</keyword>
<dbReference type="Pfam" id="PF08398">
    <property type="entry name" value="Phospholip_A2_4"/>
    <property type="match status" value="1"/>
</dbReference>
<accession>A0A9E8LRI7</accession>
<feature type="region of interest" description="Disordered" evidence="15">
    <location>
        <begin position="97"/>
        <end position="199"/>
    </location>
</feature>
<evidence type="ECO:0000256" key="2">
    <source>
        <dbReference type="ARBA" id="ARBA00005398"/>
    </source>
</evidence>
<evidence type="ECO:0000256" key="5">
    <source>
        <dbReference type="ARBA" id="ARBA00022561"/>
    </source>
</evidence>
<dbReference type="Gene3D" id="2.170.30.10">
    <property type="entry name" value="Parvovirus coat protein VP1/VP2"/>
    <property type="match status" value="1"/>
</dbReference>
<dbReference type="SUPFAM" id="SSF88645">
    <property type="entry name" value="ssDNA viruses"/>
    <property type="match status" value="1"/>
</dbReference>
<dbReference type="InterPro" id="IPR013607">
    <property type="entry name" value="Phospholipase_A2-like"/>
</dbReference>
<dbReference type="GO" id="GO:0005198">
    <property type="term" value="F:structural molecule activity"/>
    <property type="evidence" value="ECO:0007669"/>
    <property type="project" value="InterPro"/>
</dbReference>
<evidence type="ECO:0000256" key="3">
    <source>
        <dbReference type="ARBA" id="ARBA00018984"/>
    </source>
</evidence>
<evidence type="ECO:0000256" key="13">
    <source>
        <dbReference type="ARBA" id="ARBA00023296"/>
    </source>
</evidence>
<evidence type="ECO:0000256" key="9">
    <source>
        <dbReference type="ARBA" id="ARBA00022648"/>
    </source>
</evidence>
<feature type="compositionally biased region" description="Gly residues" evidence="15">
    <location>
        <begin position="182"/>
        <end position="199"/>
    </location>
</feature>
<evidence type="ECO:0000256" key="10">
    <source>
        <dbReference type="ARBA" id="ARBA00022804"/>
    </source>
</evidence>
<keyword evidence="12" id="KW-1164">Virus endocytosis by host</keyword>
<dbReference type="GO" id="GO:0075512">
    <property type="term" value="P:clathrin-dependent endocytosis of virus by host cell"/>
    <property type="evidence" value="ECO:0007669"/>
    <property type="project" value="UniProtKB-KW"/>
</dbReference>
<reference evidence="18" key="1">
    <citation type="journal article" date="2022" name="Virus Res.">
        <title>Detection at high prevalence of newlavirus (protoparvovirus) in the carcasses of red foxes.</title>
        <authorList>
            <person name="Lanave G."/>
            <person name="Ndiana L.A."/>
            <person name="Pellegrini F."/>
            <person name="Diakoudi G."/>
            <person name="Di Martino B."/>
            <person name="Sgroi G."/>
            <person name="D'Alessio N."/>
            <person name="Vasinioti V."/>
            <person name="Camero M."/>
            <person name="Canuti M."/>
            <person name="Otranto D."/>
            <person name="Decaro N."/>
            <person name="Buonavoglia C."/>
            <person name="Martella V."/>
        </authorList>
    </citation>
    <scope>NUCLEOTIDE SEQUENCE</scope>
    <source>
        <strain evidence="18">ITA/2013/51.20-65</strain>
    </source>
</reference>
<evidence type="ECO:0000256" key="4">
    <source>
        <dbReference type="ARBA" id="ARBA00022431"/>
    </source>
</evidence>
<evidence type="ECO:0000256" key="1">
    <source>
        <dbReference type="ARBA" id="ARBA00004328"/>
    </source>
</evidence>
<evidence type="ECO:0000256" key="12">
    <source>
        <dbReference type="ARBA" id="ARBA00022890"/>
    </source>
</evidence>
<keyword evidence="5" id="KW-0167">Capsid protein</keyword>
<protein>
    <recommendedName>
        <fullName evidence="3">Capsid protein VP1</fullName>
    </recommendedName>
    <alternativeName>
        <fullName evidence="14">Coat protein VP1</fullName>
    </alternativeName>
</protein>
<dbReference type="InterPro" id="IPR001403">
    <property type="entry name" value="Parvovirus_coat"/>
</dbReference>
<dbReference type="GO" id="GO:0019062">
    <property type="term" value="P:virion attachment to host cell"/>
    <property type="evidence" value="ECO:0007669"/>
    <property type="project" value="UniProtKB-KW"/>
</dbReference>
<evidence type="ECO:0000256" key="7">
    <source>
        <dbReference type="ARBA" id="ARBA00022581"/>
    </source>
</evidence>
<organism evidence="18">
    <name type="scientific">Newlavirus</name>
    <dbReference type="NCBI Taxonomy" id="2880839"/>
    <lineage>
        <taxon>Viruses</taxon>
        <taxon>Monodnaviria</taxon>
        <taxon>Shotokuvirae</taxon>
        <taxon>Cossaviricota</taxon>
        <taxon>Quintoviricetes</taxon>
        <taxon>Piccovirales</taxon>
        <taxon>Parvoviridae</taxon>
        <taxon>Parvovirinae</taxon>
        <taxon>Protoparvovirus</taxon>
        <taxon>Protoparvovirus carnivoran5</taxon>
    </lineage>
</organism>
<sequence length="755" mass="84363">MGVIGRPRDGWVPPGYKYLGPGNSLDKGTPNNPSDAAAQRHDHAYSAYQAAGFNPYFYHNQADENFIKETDQAPDWGGRFGNAVFRAKRLIAPRLDSSAETSAKGPVGSRRAGSLAGGKRKRPPERIWWNLAKKSKGRGAKRPAPNDPGEGPSGVKHARQLGEPSMDNGGGEPMEPEPVAAPGGGGGMGGGGGGGGSHRGGVGFSTGNFDNRTLWHFDGNEITITCYASRLVHLNQVKNPEYRCFDMQQTQKPNKGSLWDDDYHAQCLTPWSIIDCNAWGVWMTPADFQHMVCFCKDIKIHSFEQSINNIVIKNVTETGMAGDKIKVYNNDLTALMLVAEDHNNTMPFTPMVMRQETLGFVPWRPCNIPLYRYYLPYIRYYNPQGADTNPPNVTRPVEGNIARYQKKEVALITIENMLEVDMLRTGDDYSTGTFYFDCEPMPTHYHVQSTRMLGAPPTTDDPNTYNFHGKVQPEEKNKRQGWAYSKMTDGGFTEATTLRPFQVGHTAPEWCFAAERAGPAIQPALPAEAWPQNTDSPDAPTFTNMLTKTQYDMRHGGNWSIETNQNLGHGVNRYMDPHDSLANQLRMRDKSWVQPELTPETPVQAVDGKIMNGPKTMNTLNTYGPFAAEDKPGAFYPWGMIWDKQPTTDLKPRMHTQAPFVCKTNVPGQLFVKLGLNLTDLYDDRSPVEQNPSIITFADFYWTGKLVFKAKPRVPHQTNFQFFYHAADFEHGIPDAIGQFSIPKLVSRQIPKYMY</sequence>
<dbReference type="InterPro" id="IPR036952">
    <property type="entry name" value="VP1/VP2"/>
</dbReference>
<comment type="similarity">
    <text evidence="2">Belongs to the parvoviridae capsid protein family.</text>
</comment>
<evidence type="ECO:0000256" key="6">
    <source>
        <dbReference type="ARBA" id="ARBA00022570"/>
    </source>
</evidence>
<name>A0A9E8LRI7_9VIRU</name>
<dbReference type="Pfam" id="PF00740">
    <property type="entry name" value="VP1_2"/>
    <property type="match status" value="1"/>
</dbReference>
<comment type="subcellular location">
    <subcellularLocation>
        <location evidence="1">Virion</location>
    </subcellularLocation>
</comment>
<evidence type="ECO:0000313" key="18">
    <source>
        <dbReference type="EMBL" id="UZZ82226.1"/>
    </source>
</evidence>
<keyword evidence="10" id="KW-1161">Viral attachment to host cell</keyword>
<reference evidence="18" key="2">
    <citation type="submission" date="2022-07" db="EMBL/GenBank/DDBJ databases">
        <authorList>
            <person name="Lanave G."/>
            <person name="Ndiana L."/>
            <person name="Martella V."/>
            <person name="Pellegrini F."/>
            <person name="Decaro N."/>
        </authorList>
    </citation>
    <scope>NUCLEOTIDE SEQUENCE</scope>
    <source>
        <strain evidence="18">ITA/2013/51.20-65</strain>
    </source>
</reference>
<evidence type="ECO:0000259" key="17">
    <source>
        <dbReference type="Pfam" id="PF08398"/>
    </source>
</evidence>
<dbReference type="InterPro" id="IPR016184">
    <property type="entry name" value="Capsid/spike_ssDNA_virus"/>
</dbReference>
<keyword evidence="6" id="KW-1165">Clathrin-mediated endocytosis of virus by host</keyword>
<dbReference type="EMBL" id="ON959793">
    <property type="protein sequence ID" value="UZZ82226.1"/>
    <property type="molecule type" value="Genomic_DNA"/>
</dbReference>
<dbReference type="GO" id="GO:0140267">
    <property type="term" value="P:symbiont entry into host cell via permeabilization of host membrane"/>
    <property type="evidence" value="ECO:0007669"/>
    <property type="project" value="UniProtKB-KW"/>
</dbReference>
<keyword evidence="7" id="KW-0945">Host-virus interaction</keyword>
<keyword evidence="8" id="KW-1162">Viral penetration into host cytoplasm</keyword>
<keyword evidence="13" id="KW-1160">Virus entry into host cell</keyword>
<keyword evidence="4" id="KW-1140">T=1 icosahedral capsid protein</keyword>